<dbReference type="RefSeq" id="WP_171415522.1">
    <property type="nucleotide sequence ID" value="NZ_JABFOR010000005.1"/>
</dbReference>
<reference evidence="4 5" key="1">
    <citation type="submission" date="2020-05" db="EMBL/GenBank/DDBJ databases">
        <title>Whole genome sequencing and identification of novel metabolites from Paenibacillus alvei strain JR949.</title>
        <authorList>
            <person name="Rajendhran J."/>
            <person name="Sree Pranav P."/>
            <person name="Mahalakshmi B."/>
            <person name="Karthikeyan R."/>
        </authorList>
    </citation>
    <scope>NUCLEOTIDE SEQUENCE [LARGE SCALE GENOMIC DNA]</scope>
    <source>
        <strain evidence="4 5">JR949</strain>
    </source>
</reference>
<proteinExistence type="predicted"/>
<evidence type="ECO:0000256" key="2">
    <source>
        <dbReference type="ARBA" id="ARBA00023315"/>
    </source>
</evidence>
<organism evidence="4 5">
    <name type="scientific">Paenibacillus alvei</name>
    <name type="common">Bacillus alvei</name>
    <dbReference type="NCBI Taxonomy" id="44250"/>
    <lineage>
        <taxon>Bacteria</taxon>
        <taxon>Bacillati</taxon>
        <taxon>Bacillota</taxon>
        <taxon>Bacilli</taxon>
        <taxon>Bacillales</taxon>
        <taxon>Paenibacillaceae</taxon>
        <taxon>Paenibacillus</taxon>
    </lineage>
</organism>
<dbReference type="SUPFAM" id="SSF55729">
    <property type="entry name" value="Acyl-CoA N-acyltransferases (Nat)"/>
    <property type="match status" value="1"/>
</dbReference>
<name>A0AAP6ZTT8_PAEAL</name>
<dbReference type="PANTHER" id="PTHR43877">
    <property type="entry name" value="AMINOALKYLPHOSPHONATE N-ACETYLTRANSFERASE-RELATED-RELATED"/>
    <property type="match status" value="1"/>
</dbReference>
<dbReference type="CDD" id="cd04301">
    <property type="entry name" value="NAT_SF"/>
    <property type="match status" value="1"/>
</dbReference>
<dbReference type="AlphaFoldDB" id="A0AAP6ZTT8"/>
<dbReference type="InterPro" id="IPR016181">
    <property type="entry name" value="Acyl_CoA_acyltransferase"/>
</dbReference>
<dbReference type="Pfam" id="PF00583">
    <property type="entry name" value="Acetyltransf_1"/>
    <property type="match status" value="1"/>
</dbReference>
<evidence type="ECO:0000259" key="3">
    <source>
        <dbReference type="PROSITE" id="PS51186"/>
    </source>
</evidence>
<dbReference type="GO" id="GO:0016747">
    <property type="term" value="F:acyltransferase activity, transferring groups other than amino-acyl groups"/>
    <property type="evidence" value="ECO:0007669"/>
    <property type="project" value="InterPro"/>
</dbReference>
<dbReference type="InterPro" id="IPR050832">
    <property type="entry name" value="Bact_Acetyltransf"/>
</dbReference>
<protein>
    <submittedName>
        <fullName evidence="4">GNAT family N-acetyltransferase</fullName>
    </submittedName>
</protein>
<evidence type="ECO:0000313" key="4">
    <source>
        <dbReference type="EMBL" id="NOJ70110.1"/>
    </source>
</evidence>
<dbReference type="InterPro" id="IPR000182">
    <property type="entry name" value="GNAT_dom"/>
</dbReference>
<dbReference type="Proteomes" id="UP000552038">
    <property type="component" value="Unassembled WGS sequence"/>
</dbReference>
<dbReference type="EMBL" id="JABFOR010000005">
    <property type="protein sequence ID" value="NOJ70110.1"/>
    <property type="molecule type" value="Genomic_DNA"/>
</dbReference>
<sequence length="1033" mass="118296">MIRTIRLEQYRPELAEAIAEMWNDSNESFGGGNSRMTAQQVRQQEENTDTLALYLALDGERVVGYCKICEYREDTGALYVQLLNVHPDYHGQKIGKLLVTKAVEDTIELGWPRLDLYTWQSNTKAVPLYKKCGFFWEDRDETTHLMNFIPTVVRTEALAPYFEQLDWYEDSIREINVTPDGIKQNGFDYYAYEWGKSGKRLRVEFERRGRGMRLIETDDYLLAAEVDSSALICGRTYSIRYRLVNKSQKPLHIELRGVSDRNIHFDWHSAVDVIGDVCLTAEFDVQELQEELSEWKTSPAVCTELLINGKAAQFRVGVLPKLPAKVEMKLPNDGGYHRKQGIAYIDFESHLSDRATFRFFLPSQELIVWEQSELEISLEPLARQSIAIHYNVLEFGYYQADIQIYAESESGDSLTFMQRFGAAFPGVGAAYQGKNNLGWHIGNGKYAVSMNKEHHDSELRCIGMEEQLFMSYPKLGTPFSDEFSKKAPAEVEFIQEANGAMLKVVHFRSSAFPHVLLKVMTRLHGDGIVERWFEATNEGDKPMSNELWVSQSIRKDLFRAIIPYEGQYVEMSDSIGSDYEYWDSNRITERWLFNRGHGLPIGICWSEAYQLNFQSWHFDLNTSFGAIDARATVKSDTIIVSLGSFTDWRAFRALAMQTGWDEPVDLVPQTQLMIGDRNPFVKGEPTLILQDRKQSTWNGNVEMSYRYSADIEAQSTITPEEEATQVSITLRPLLQSIDVVDVSTSLDTELGQYQAAIFRQLTEPIECVETLESNYKVFAADNGVIRIKAAPDYYTSLFSLEVEGEEWLMNNYPSRDVKSWWNPFVGGIYSDLNQLTSMSVLKQERSAQFVKLSDQHHNEWQGIRVDLNIQEHEKYKGICLSNYYLLLPGVPILCHFTDVLQNSRAFLSDRLEQQFFVHQGEAMQDSWVESYAHCGRTIAFPQGKGVIDIFENSDCRFGSNDRTALLHIISDHTAARSNVYVNKEVSLASITHDLNIPNGQTLRTSPVMLLFSMERIEPEALTDLRAIRFSQSD</sequence>
<comment type="caution">
    <text evidence="4">The sequence shown here is derived from an EMBL/GenBank/DDBJ whole genome shotgun (WGS) entry which is preliminary data.</text>
</comment>
<evidence type="ECO:0000313" key="5">
    <source>
        <dbReference type="Proteomes" id="UP000552038"/>
    </source>
</evidence>
<keyword evidence="1" id="KW-0808">Transferase</keyword>
<dbReference type="PROSITE" id="PS51186">
    <property type="entry name" value="GNAT"/>
    <property type="match status" value="1"/>
</dbReference>
<gene>
    <name evidence="4" type="ORF">HMI46_06040</name>
</gene>
<evidence type="ECO:0000256" key="1">
    <source>
        <dbReference type="ARBA" id="ARBA00022679"/>
    </source>
</evidence>
<feature type="domain" description="N-acetyltransferase" evidence="3">
    <location>
        <begin position="5"/>
        <end position="156"/>
    </location>
</feature>
<dbReference type="Gene3D" id="3.40.630.30">
    <property type="match status" value="1"/>
</dbReference>
<keyword evidence="2" id="KW-0012">Acyltransferase</keyword>
<accession>A0AAP6ZTT8</accession>